<evidence type="ECO:0000256" key="1">
    <source>
        <dbReference type="SAM" id="SignalP"/>
    </source>
</evidence>
<evidence type="ECO:0000259" key="2">
    <source>
        <dbReference type="Pfam" id="PF03407"/>
    </source>
</evidence>
<comment type="caution">
    <text evidence="3">The sequence shown here is derived from an EMBL/GenBank/DDBJ whole genome shotgun (WGS) entry which is preliminary data.</text>
</comment>
<dbReference type="InterPro" id="IPR053250">
    <property type="entry name" value="Glycosyltransferase_77"/>
</dbReference>
<dbReference type="Pfam" id="PF03407">
    <property type="entry name" value="Nucleotid_trans"/>
    <property type="match status" value="1"/>
</dbReference>
<protein>
    <recommendedName>
        <fullName evidence="2">Nucleotide-diphospho-sugar transferase domain-containing protein</fullName>
    </recommendedName>
</protein>
<sequence>MRCAFPSGRALFVCAPLHVFAQLAAFVGCVTEPYIPSLISNAGATQPIRRVVYQSGISTELVNSVAVDNAIIVTWANAEYIDFVDNFVRHMQRLKLTNFLVGAMDTKVLAWLEKQQQPHWNMGTKYAARSTEKPASTWGSKSFLSLGHDKTRLIRDLALTGVDFVVTDIDVVWMRNPFPYFKLFPTADILVSTDQLQNQTISDDLERHICAAPSNIGIIFFRSSRGSRDFTQAWLDAVEKDREVWDQISFNDLKMRGNACAGKLEPSGLMRAFSDRVSFGVLPVTLFGNGHTFFVQRLHERLGDRSLEPYAAHTTFQFGGVPGKRQRLREAGLWLGDPAAYFSHSGGYLTYTPHIPADTDLDKFARRGYPVPEHTLSKLQPYSRLVTLHQQLVNFQLQQLRDALALAWALGRVLIVPPMLCGLDRVTGPQAGRWPGSLLKLPYVCPLDSVLNLQYIASKFNGSLPFREYSLLTNLAFRLAAKEHIRVGVDGAQTSVRGFPVSAGRILHDFVEPHEFSASRPRVKAGSSDKEIANALEQVKGAKLLHFDTLVDTFVGFAERDGLLGFKSALQIDEYFGYTWCCTSRHMGPGGVAKYDLLGAWAHSASWHCRGGDLDCFERFTNLYS</sequence>
<dbReference type="GO" id="GO:0052325">
    <property type="term" value="P:cell wall pectin biosynthetic process"/>
    <property type="evidence" value="ECO:0007669"/>
    <property type="project" value="TreeGrafter"/>
</dbReference>
<dbReference type="GO" id="GO:0005794">
    <property type="term" value="C:Golgi apparatus"/>
    <property type="evidence" value="ECO:0007669"/>
    <property type="project" value="TreeGrafter"/>
</dbReference>
<evidence type="ECO:0000313" key="3">
    <source>
        <dbReference type="EMBL" id="KAK3279241.1"/>
    </source>
</evidence>
<dbReference type="GO" id="GO:0052636">
    <property type="term" value="F:arabinosyltransferase activity"/>
    <property type="evidence" value="ECO:0007669"/>
    <property type="project" value="TreeGrafter"/>
</dbReference>
<proteinExistence type="predicted"/>
<dbReference type="PROSITE" id="PS51257">
    <property type="entry name" value="PROKAR_LIPOPROTEIN"/>
    <property type="match status" value="1"/>
</dbReference>
<evidence type="ECO:0000313" key="4">
    <source>
        <dbReference type="Proteomes" id="UP001190700"/>
    </source>
</evidence>
<gene>
    <name evidence="3" type="ORF">CYMTET_12861</name>
</gene>
<dbReference type="InterPro" id="IPR005069">
    <property type="entry name" value="Nucl-diP-sugar_transferase"/>
</dbReference>
<dbReference type="PANTHER" id="PTHR46936:SF1">
    <property type="entry name" value="ARABINOSYLTRANSFERASE XEG113"/>
    <property type="match status" value="1"/>
</dbReference>
<feature type="domain" description="Nucleotide-diphospho-sugar transferase" evidence="2">
    <location>
        <begin position="95"/>
        <end position="328"/>
    </location>
</feature>
<name>A0AAE0LBF0_9CHLO</name>
<feature type="signal peptide" evidence="1">
    <location>
        <begin position="1"/>
        <end position="21"/>
    </location>
</feature>
<keyword evidence="4" id="KW-1185">Reference proteome</keyword>
<accession>A0AAE0LBF0</accession>
<dbReference type="AlphaFoldDB" id="A0AAE0LBF0"/>
<reference evidence="3 4" key="1">
    <citation type="journal article" date="2015" name="Genome Biol. Evol.">
        <title>Comparative Genomics of a Bacterivorous Green Alga Reveals Evolutionary Causalities and Consequences of Phago-Mixotrophic Mode of Nutrition.</title>
        <authorList>
            <person name="Burns J.A."/>
            <person name="Paasch A."/>
            <person name="Narechania A."/>
            <person name="Kim E."/>
        </authorList>
    </citation>
    <scope>NUCLEOTIDE SEQUENCE [LARGE SCALE GENOMIC DNA]</scope>
    <source>
        <strain evidence="3 4">PLY_AMNH</strain>
    </source>
</reference>
<organism evidence="3 4">
    <name type="scientific">Cymbomonas tetramitiformis</name>
    <dbReference type="NCBI Taxonomy" id="36881"/>
    <lineage>
        <taxon>Eukaryota</taxon>
        <taxon>Viridiplantae</taxon>
        <taxon>Chlorophyta</taxon>
        <taxon>Pyramimonadophyceae</taxon>
        <taxon>Pyramimonadales</taxon>
        <taxon>Pyramimonadaceae</taxon>
        <taxon>Cymbomonas</taxon>
    </lineage>
</organism>
<dbReference type="Proteomes" id="UP001190700">
    <property type="component" value="Unassembled WGS sequence"/>
</dbReference>
<dbReference type="PANTHER" id="PTHR46936">
    <property type="entry name" value="ARABINOSYLTRANSFERASE XEG113"/>
    <property type="match status" value="1"/>
</dbReference>
<feature type="chain" id="PRO_5042079229" description="Nucleotide-diphospho-sugar transferase domain-containing protein" evidence="1">
    <location>
        <begin position="22"/>
        <end position="625"/>
    </location>
</feature>
<dbReference type="EMBL" id="LGRX02005047">
    <property type="protein sequence ID" value="KAK3279241.1"/>
    <property type="molecule type" value="Genomic_DNA"/>
</dbReference>
<keyword evidence="1" id="KW-0732">Signal</keyword>